<comment type="caution">
    <text evidence="2">The sequence shown here is derived from an EMBL/GenBank/DDBJ whole genome shotgun (WGS) entry which is preliminary data.</text>
</comment>
<evidence type="ECO:0000313" key="3">
    <source>
        <dbReference type="Proteomes" id="UP001459277"/>
    </source>
</evidence>
<keyword evidence="3" id="KW-1185">Reference proteome</keyword>
<sequence length="75" mass="8360">METGSTRFCYLSKASRAGTSLETELTATMENIDPSRRHQENTAARSPNHSVSSTNNNPHSRNHWPSKPSSQIPYT</sequence>
<accession>A0AAW2CYU3</accession>
<proteinExistence type="predicted"/>
<dbReference type="Proteomes" id="UP001459277">
    <property type="component" value="Unassembled WGS sequence"/>
</dbReference>
<name>A0AAW2CYU3_9ROSI</name>
<dbReference type="AlphaFoldDB" id="A0AAW2CYU3"/>
<reference evidence="2 3" key="1">
    <citation type="submission" date="2024-01" db="EMBL/GenBank/DDBJ databases">
        <title>A telomere-to-telomere, gap-free genome of sweet tea (Lithocarpus litseifolius).</title>
        <authorList>
            <person name="Zhou J."/>
        </authorList>
    </citation>
    <scope>NUCLEOTIDE SEQUENCE [LARGE SCALE GENOMIC DNA]</scope>
    <source>
        <strain evidence="2">Zhou-2022a</strain>
        <tissue evidence="2">Leaf</tissue>
    </source>
</reference>
<organism evidence="2 3">
    <name type="scientific">Lithocarpus litseifolius</name>
    <dbReference type="NCBI Taxonomy" id="425828"/>
    <lineage>
        <taxon>Eukaryota</taxon>
        <taxon>Viridiplantae</taxon>
        <taxon>Streptophyta</taxon>
        <taxon>Embryophyta</taxon>
        <taxon>Tracheophyta</taxon>
        <taxon>Spermatophyta</taxon>
        <taxon>Magnoliopsida</taxon>
        <taxon>eudicotyledons</taxon>
        <taxon>Gunneridae</taxon>
        <taxon>Pentapetalae</taxon>
        <taxon>rosids</taxon>
        <taxon>fabids</taxon>
        <taxon>Fagales</taxon>
        <taxon>Fagaceae</taxon>
        <taxon>Lithocarpus</taxon>
    </lineage>
</organism>
<gene>
    <name evidence="2" type="ORF">SO802_015801</name>
</gene>
<feature type="region of interest" description="Disordered" evidence="1">
    <location>
        <begin position="21"/>
        <end position="75"/>
    </location>
</feature>
<protein>
    <submittedName>
        <fullName evidence="2">Uncharacterized protein</fullName>
    </submittedName>
</protein>
<evidence type="ECO:0000256" key="1">
    <source>
        <dbReference type="SAM" id="MobiDB-lite"/>
    </source>
</evidence>
<feature type="compositionally biased region" description="Polar residues" evidence="1">
    <location>
        <begin position="41"/>
        <end position="59"/>
    </location>
</feature>
<dbReference type="EMBL" id="JAZDWU010000005">
    <property type="protein sequence ID" value="KAL0002020.1"/>
    <property type="molecule type" value="Genomic_DNA"/>
</dbReference>
<evidence type="ECO:0000313" key="2">
    <source>
        <dbReference type="EMBL" id="KAL0002020.1"/>
    </source>
</evidence>